<keyword evidence="3" id="KW-1185">Reference proteome</keyword>
<feature type="compositionally biased region" description="Acidic residues" evidence="1">
    <location>
        <begin position="8"/>
        <end position="29"/>
    </location>
</feature>
<gene>
    <name evidence="2" type="ORF">CYMTET_50311</name>
</gene>
<dbReference type="Proteomes" id="UP001190700">
    <property type="component" value="Unassembled WGS sequence"/>
</dbReference>
<reference evidence="2 3" key="1">
    <citation type="journal article" date="2015" name="Genome Biol. Evol.">
        <title>Comparative Genomics of a Bacterivorous Green Alga Reveals Evolutionary Causalities and Consequences of Phago-Mixotrophic Mode of Nutrition.</title>
        <authorList>
            <person name="Burns J.A."/>
            <person name="Paasch A."/>
            <person name="Narechania A."/>
            <person name="Kim E."/>
        </authorList>
    </citation>
    <scope>NUCLEOTIDE SEQUENCE [LARGE SCALE GENOMIC DNA]</scope>
    <source>
        <strain evidence="2 3">PLY_AMNH</strain>
    </source>
</reference>
<evidence type="ECO:0000256" key="1">
    <source>
        <dbReference type="SAM" id="MobiDB-lite"/>
    </source>
</evidence>
<organism evidence="2 3">
    <name type="scientific">Cymbomonas tetramitiformis</name>
    <dbReference type="NCBI Taxonomy" id="36881"/>
    <lineage>
        <taxon>Eukaryota</taxon>
        <taxon>Viridiplantae</taxon>
        <taxon>Chlorophyta</taxon>
        <taxon>Pyramimonadophyceae</taxon>
        <taxon>Pyramimonadales</taxon>
        <taxon>Pyramimonadaceae</taxon>
        <taxon>Cymbomonas</taxon>
    </lineage>
</organism>
<proteinExistence type="predicted"/>
<comment type="caution">
    <text evidence="2">The sequence shown here is derived from an EMBL/GenBank/DDBJ whole genome shotgun (WGS) entry which is preliminary data.</text>
</comment>
<name>A0AAE0ET88_9CHLO</name>
<evidence type="ECO:0000313" key="2">
    <source>
        <dbReference type="EMBL" id="KAK3239781.1"/>
    </source>
</evidence>
<protein>
    <submittedName>
        <fullName evidence="2">Uncharacterized protein</fullName>
    </submittedName>
</protein>
<dbReference type="EMBL" id="LGRX02033826">
    <property type="protein sequence ID" value="KAK3239781.1"/>
    <property type="molecule type" value="Genomic_DNA"/>
</dbReference>
<dbReference type="AlphaFoldDB" id="A0AAE0ET88"/>
<feature type="region of interest" description="Disordered" evidence="1">
    <location>
        <begin position="1"/>
        <end position="71"/>
    </location>
</feature>
<evidence type="ECO:0000313" key="3">
    <source>
        <dbReference type="Proteomes" id="UP001190700"/>
    </source>
</evidence>
<accession>A0AAE0ET88</accession>
<sequence>MSRRNSNVDDDDDGGGGDGDGDYDPEAVEEPGTANEGEAVEAKENEDEDEDEKKEAGGASTPPEGTWKKNDNGGRYLVWHGAGVPCVTCVRLWAVTTGHMHSGDICPCVCTQAFSHGRAPTLAPSAPPNPLPLSAWPPAATPQAHVFQEIEAPPQDGAAPPAAMMSIRVHTVPPPETDVQLPTGWVPGVAGPYHVGEVYHDLQPSTLTIHQHDDDEAEDWPAFRDSPMYVCPTNGCWQQLRSSFTGTALSATAASRSGISFSNLPSHA</sequence>